<accession>A0A150Q475</accession>
<name>A0A150Q475_SORCE</name>
<dbReference type="EMBL" id="JEMA01001064">
    <property type="protein sequence ID" value="KYF62811.1"/>
    <property type="molecule type" value="Genomic_DNA"/>
</dbReference>
<protein>
    <submittedName>
        <fullName evidence="1">Uncharacterized protein</fullName>
    </submittedName>
</protein>
<reference evidence="1 2" key="1">
    <citation type="submission" date="2014-02" db="EMBL/GenBank/DDBJ databases">
        <title>The small core and large imbalanced accessory genome model reveals a collaborative survival strategy of Sorangium cellulosum strains in nature.</title>
        <authorList>
            <person name="Han K."/>
            <person name="Peng R."/>
            <person name="Blom J."/>
            <person name="Li Y.-Z."/>
        </authorList>
    </citation>
    <scope>NUCLEOTIDE SEQUENCE [LARGE SCALE GENOMIC DNA]</scope>
    <source>
        <strain evidence="1 2">So0008-312</strain>
    </source>
</reference>
<gene>
    <name evidence="1" type="ORF">BE15_00100</name>
</gene>
<evidence type="ECO:0000313" key="1">
    <source>
        <dbReference type="EMBL" id="KYF62811.1"/>
    </source>
</evidence>
<dbReference type="Proteomes" id="UP000075260">
    <property type="component" value="Unassembled WGS sequence"/>
</dbReference>
<sequence>MIALSSIIRMSSPPLAPRAVVARDAWLVSRGAWYELSAAICFISGSLQHFSPAVTPRLAG</sequence>
<dbReference type="AlphaFoldDB" id="A0A150Q475"/>
<proteinExistence type="predicted"/>
<comment type="caution">
    <text evidence="1">The sequence shown here is derived from an EMBL/GenBank/DDBJ whole genome shotgun (WGS) entry which is preliminary data.</text>
</comment>
<evidence type="ECO:0000313" key="2">
    <source>
        <dbReference type="Proteomes" id="UP000075260"/>
    </source>
</evidence>
<organism evidence="1 2">
    <name type="scientific">Sorangium cellulosum</name>
    <name type="common">Polyangium cellulosum</name>
    <dbReference type="NCBI Taxonomy" id="56"/>
    <lineage>
        <taxon>Bacteria</taxon>
        <taxon>Pseudomonadati</taxon>
        <taxon>Myxococcota</taxon>
        <taxon>Polyangia</taxon>
        <taxon>Polyangiales</taxon>
        <taxon>Polyangiaceae</taxon>
        <taxon>Sorangium</taxon>
    </lineage>
</organism>